<reference evidence="1" key="1">
    <citation type="submission" date="2018-05" db="EMBL/GenBank/DDBJ databases">
        <authorList>
            <person name="Lanie J.A."/>
            <person name="Ng W.-L."/>
            <person name="Kazmierczak K.M."/>
            <person name="Andrzejewski T.M."/>
            <person name="Davidsen T.M."/>
            <person name="Wayne K.J."/>
            <person name="Tettelin H."/>
            <person name="Glass J.I."/>
            <person name="Rusch D."/>
            <person name="Podicherti R."/>
            <person name="Tsui H.-C.T."/>
            <person name="Winkler M.E."/>
        </authorList>
    </citation>
    <scope>NUCLEOTIDE SEQUENCE</scope>
</reference>
<dbReference type="EMBL" id="UINC01188153">
    <property type="protein sequence ID" value="SVE01226.1"/>
    <property type="molecule type" value="Genomic_DNA"/>
</dbReference>
<sequence length="48" mass="5685">NLFEVFQFVEAGTSNKHDIYQPNISKTVTLRYKKRLLIKEKSRKKISS</sequence>
<gene>
    <name evidence="1" type="ORF">METZ01_LOCUS454080</name>
</gene>
<accession>A0A382ZZZ6</accession>
<feature type="non-terminal residue" evidence="1">
    <location>
        <position position="1"/>
    </location>
</feature>
<proteinExistence type="predicted"/>
<name>A0A382ZZZ6_9ZZZZ</name>
<dbReference type="AlphaFoldDB" id="A0A382ZZZ6"/>
<evidence type="ECO:0000313" key="1">
    <source>
        <dbReference type="EMBL" id="SVE01226.1"/>
    </source>
</evidence>
<organism evidence="1">
    <name type="scientific">marine metagenome</name>
    <dbReference type="NCBI Taxonomy" id="408172"/>
    <lineage>
        <taxon>unclassified sequences</taxon>
        <taxon>metagenomes</taxon>
        <taxon>ecological metagenomes</taxon>
    </lineage>
</organism>
<protein>
    <submittedName>
        <fullName evidence="1">Uncharacterized protein</fullName>
    </submittedName>
</protein>